<dbReference type="EMBL" id="JAHRIP010038970">
    <property type="protein sequence ID" value="MEQ2295758.1"/>
    <property type="molecule type" value="Genomic_DNA"/>
</dbReference>
<feature type="region of interest" description="Disordered" evidence="1">
    <location>
        <begin position="1"/>
        <end position="35"/>
    </location>
</feature>
<protein>
    <submittedName>
        <fullName evidence="2">Uncharacterized protein</fullName>
    </submittedName>
</protein>
<gene>
    <name evidence="2" type="ORF">AMECASPLE_017786</name>
</gene>
<organism evidence="2 3">
    <name type="scientific">Ameca splendens</name>
    <dbReference type="NCBI Taxonomy" id="208324"/>
    <lineage>
        <taxon>Eukaryota</taxon>
        <taxon>Metazoa</taxon>
        <taxon>Chordata</taxon>
        <taxon>Craniata</taxon>
        <taxon>Vertebrata</taxon>
        <taxon>Euteleostomi</taxon>
        <taxon>Actinopterygii</taxon>
        <taxon>Neopterygii</taxon>
        <taxon>Teleostei</taxon>
        <taxon>Neoteleostei</taxon>
        <taxon>Acanthomorphata</taxon>
        <taxon>Ovalentaria</taxon>
        <taxon>Atherinomorphae</taxon>
        <taxon>Cyprinodontiformes</taxon>
        <taxon>Goodeidae</taxon>
        <taxon>Ameca</taxon>
    </lineage>
</organism>
<comment type="caution">
    <text evidence="2">The sequence shown here is derived from an EMBL/GenBank/DDBJ whole genome shotgun (WGS) entry which is preliminary data.</text>
</comment>
<proteinExistence type="predicted"/>
<feature type="compositionally biased region" description="Polar residues" evidence="1">
    <location>
        <begin position="1"/>
        <end position="25"/>
    </location>
</feature>
<reference evidence="2 3" key="1">
    <citation type="submission" date="2021-06" db="EMBL/GenBank/DDBJ databases">
        <authorList>
            <person name="Palmer J.M."/>
        </authorList>
    </citation>
    <scope>NUCLEOTIDE SEQUENCE [LARGE SCALE GENOMIC DNA]</scope>
    <source>
        <strain evidence="2 3">AS_MEX2019</strain>
        <tissue evidence="2">Muscle</tissue>
    </source>
</reference>
<name>A0ABV0YQV7_9TELE</name>
<keyword evidence="3" id="KW-1185">Reference proteome</keyword>
<evidence type="ECO:0000256" key="1">
    <source>
        <dbReference type="SAM" id="MobiDB-lite"/>
    </source>
</evidence>
<evidence type="ECO:0000313" key="2">
    <source>
        <dbReference type="EMBL" id="MEQ2295758.1"/>
    </source>
</evidence>
<dbReference type="Proteomes" id="UP001469553">
    <property type="component" value="Unassembled WGS sequence"/>
</dbReference>
<sequence length="71" mass="8039">MKLTKTSPAVSGRGTKNNQSTQRFNRSCHDPKLKPNMTVQGQEATRFFLHRAPSMTSMTIQRTREIKGSCK</sequence>
<accession>A0ABV0YQV7</accession>
<evidence type="ECO:0000313" key="3">
    <source>
        <dbReference type="Proteomes" id="UP001469553"/>
    </source>
</evidence>